<evidence type="ECO:0008006" key="5">
    <source>
        <dbReference type="Google" id="ProtNLM"/>
    </source>
</evidence>
<feature type="chain" id="PRO_5035714931" description="RxLR effector protein" evidence="2">
    <location>
        <begin position="24"/>
        <end position="209"/>
    </location>
</feature>
<evidence type="ECO:0000256" key="1">
    <source>
        <dbReference type="SAM" id="Coils"/>
    </source>
</evidence>
<accession>A0A8T1VNT8</accession>
<dbReference type="AlphaFoldDB" id="A0A8T1VNT8"/>
<evidence type="ECO:0000256" key="2">
    <source>
        <dbReference type="SAM" id="SignalP"/>
    </source>
</evidence>
<sequence>MRPYYILLLTLALIFAISNASLAAPATNSLTVADNEESTKRSLRSTAADDEEERFLGLGKATSKVTEKLRLMKMRRAASKEMKAKAAEAAKAAKAAEKAKVAEAAKAAKAAKAAEKAKAAEAVKAAKAAKEAAKAQSAAAKKAAIQKEKENRLVNGWLAELRNPNKVHKDLGLTKLGDKAKDSPLYALYQRYEEAYRLKMRARMNGVNV</sequence>
<keyword evidence="4" id="KW-1185">Reference proteome</keyword>
<comment type="caution">
    <text evidence="3">The sequence shown here is derived from an EMBL/GenBank/DDBJ whole genome shotgun (WGS) entry which is preliminary data.</text>
</comment>
<dbReference type="EMBL" id="JAGDFL010000762">
    <property type="protein sequence ID" value="KAG7381733.1"/>
    <property type="molecule type" value="Genomic_DNA"/>
</dbReference>
<reference evidence="3" key="1">
    <citation type="submission" date="2021-02" db="EMBL/GenBank/DDBJ databases">
        <authorList>
            <person name="Palmer J.M."/>
        </authorList>
    </citation>
    <scope>NUCLEOTIDE SEQUENCE</scope>
    <source>
        <strain evidence="3">SCRP23</strain>
    </source>
</reference>
<evidence type="ECO:0000313" key="3">
    <source>
        <dbReference type="EMBL" id="KAG7381733.1"/>
    </source>
</evidence>
<organism evidence="3 4">
    <name type="scientific">Phytophthora boehmeriae</name>
    <dbReference type="NCBI Taxonomy" id="109152"/>
    <lineage>
        <taxon>Eukaryota</taxon>
        <taxon>Sar</taxon>
        <taxon>Stramenopiles</taxon>
        <taxon>Oomycota</taxon>
        <taxon>Peronosporomycetes</taxon>
        <taxon>Peronosporales</taxon>
        <taxon>Peronosporaceae</taxon>
        <taxon>Phytophthora</taxon>
    </lineage>
</organism>
<proteinExistence type="predicted"/>
<gene>
    <name evidence="3" type="ORF">PHYBOEH_010809</name>
</gene>
<feature type="signal peptide" evidence="2">
    <location>
        <begin position="1"/>
        <end position="23"/>
    </location>
</feature>
<keyword evidence="1" id="KW-0175">Coiled coil</keyword>
<dbReference type="Proteomes" id="UP000693981">
    <property type="component" value="Unassembled WGS sequence"/>
</dbReference>
<dbReference type="OrthoDB" id="128409at2759"/>
<protein>
    <recommendedName>
        <fullName evidence="5">RxLR effector protein</fullName>
    </recommendedName>
</protein>
<evidence type="ECO:0000313" key="4">
    <source>
        <dbReference type="Proteomes" id="UP000693981"/>
    </source>
</evidence>
<feature type="coiled-coil region" evidence="1">
    <location>
        <begin position="79"/>
        <end position="150"/>
    </location>
</feature>
<name>A0A8T1VNT8_9STRA</name>
<keyword evidence="2" id="KW-0732">Signal</keyword>